<protein>
    <submittedName>
        <fullName evidence="9">Transcriptional repressor</fullName>
    </submittedName>
</protein>
<dbReference type="Proteomes" id="UP000322976">
    <property type="component" value="Unassembled WGS sequence"/>
</dbReference>
<evidence type="ECO:0000256" key="1">
    <source>
        <dbReference type="ARBA" id="ARBA00007957"/>
    </source>
</evidence>
<evidence type="ECO:0000256" key="2">
    <source>
        <dbReference type="ARBA" id="ARBA00022491"/>
    </source>
</evidence>
<dbReference type="Gene3D" id="3.30.1490.190">
    <property type="match status" value="1"/>
</dbReference>
<dbReference type="AlphaFoldDB" id="A0A5D8QA69"/>
<dbReference type="GO" id="GO:0000976">
    <property type="term" value="F:transcription cis-regulatory region binding"/>
    <property type="evidence" value="ECO:0007669"/>
    <property type="project" value="TreeGrafter"/>
</dbReference>
<feature type="binding site" evidence="8">
    <location>
        <position position="86"/>
    </location>
    <ligand>
        <name>Fe cation</name>
        <dbReference type="ChEBI" id="CHEBI:24875"/>
    </ligand>
</feature>
<keyword evidence="3 7" id="KW-0862">Zinc</keyword>
<dbReference type="GO" id="GO:0045892">
    <property type="term" value="P:negative regulation of DNA-templated transcription"/>
    <property type="evidence" value="ECO:0007669"/>
    <property type="project" value="TreeGrafter"/>
</dbReference>
<evidence type="ECO:0000313" key="9">
    <source>
        <dbReference type="EMBL" id="TZE81029.1"/>
    </source>
</evidence>
<keyword evidence="4" id="KW-0805">Transcription regulation</keyword>
<comment type="cofactor">
    <cofactor evidence="7">
        <name>Zn(2+)</name>
        <dbReference type="ChEBI" id="CHEBI:29105"/>
    </cofactor>
    <text evidence="7">Binds 1 zinc ion per subunit.</text>
</comment>
<dbReference type="EMBL" id="VTPS01000019">
    <property type="protein sequence ID" value="TZE81029.1"/>
    <property type="molecule type" value="Genomic_DNA"/>
</dbReference>
<evidence type="ECO:0000313" key="10">
    <source>
        <dbReference type="Proteomes" id="UP000322976"/>
    </source>
</evidence>
<evidence type="ECO:0000256" key="4">
    <source>
        <dbReference type="ARBA" id="ARBA00023015"/>
    </source>
</evidence>
<feature type="binding site" evidence="7">
    <location>
        <position position="95"/>
    </location>
    <ligand>
        <name>Zn(2+)</name>
        <dbReference type="ChEBI" id="CHEBI:29105"/>
    </ligand>
</feature>
<evidence type="ECO:0000256" key="3">
    <source>
        <dbReference type="ARBA" id="ARBA00022833"/>
    </source>
</evidence>
<dbReference type="GO" id="GO:0003700">
    <property type="term" value="F:DNA-binding transcription factor activity"/>
    <property type="evidence" value="ECO:0007669"/>
    <property type="project" value="InterPro"/>
</dbReference>
<evidence type="ECO:0000256" key="8">
    <source>
        <dbReference type="PIRSR" id="PIRSR602481-2"/>
    </source>
</evidence>
<keyword evidence="5" id="KW-0238">DNA-binding</keyword>
<dbReference type="PANTHER" id="PTHR33202:SF7">
    <property type="entry name" value="FERRIC UPTAKE REGULATION PROTEIN"/>
    <property type="match status" value="1"/>
</dbReference>
<comment type="cofactor">
    <cofactor evidence="8">
        <name>Mn(2+)</name>
        <dbReference type="ChEBI" id="CHEBI:29035"/>
    </cofactor>
    <cofactor evidence="8">
        <name>Fe(2+)</name>
        <dbReference type="ChEBI" id="CHEBI:29033"/>
    </cofactor>
    <text evidence="8">Binds 1 Mn(2+) or Fe(2+) ion per subunit.</text>
</comment>
<keyword evidence="7" id="KW-0479">Metal-binding</keyword>
<feature type="binding site" evidence="7">
    <location>
        <position position="131"/>
    </location>
    <ligand>
        <name>Zn(2+)</name>
        <dbReference type="ChEBI" id="CHEBI:29105"/>
    </ligand>
</feature>
<dbReference type="CDD" id="cd07153">
    <property type="entry name" value="Fur_like"/>
    <property type="match status" value="1"/>
</dbReference>
<keyword evidence="8" id="KW-0408">Iron</keyword>
<dbReference type="PANTHER" id="PTHR33202">
    <property type="entry name" value="ZINC UPTAKE REGULATION PROTEIN"/>
    <property type="match status" value="1"/>
</dbReference>
<dbReference type="InterPro" id="IPR036388">
    <property type="entry name" value="WH-like_DNA-bd_sf"/>
</dbReference>
<dbReference type="Gene3D" id="1.10.10.10">
    <property type="entry name" value="Winged helix-like DNA-binding domain superfamily/Winged helix DNA-binding domain"/>
    <property type="match status" value="1"/>
</dbReference>
<evidence type="ECO:0000256" key="6">
    <source>
        <dbReference type="ARBA" id="ARBA00023163"/>
    </source>
</evidence>
<feature type="binding site" evidence="7">
    <location>
        <position position="92"/>
    </location>
    <ligand>
        <name>Zn(2+)</name>
        <dbReference type="ChEBI" id="CHEBI:29105"/>
    </ligand>
</feature>
<dbReference type="GO" id="GO:0008270">
    <property type="term" value="F:zinc ion binding"/>
    <property type="evidence" value="ECO:0007669"/>
    <property type="project" value="TreeGrafter"/>
</dbReference>
<keyword evidence="6" id="KW-0804">Transcription</keyword>
<feature type="binding site" evidence="7">
    <location>
        <position position="134"/>
    </location>
    <ligand>
        <name>Zn(2+)</name>
        <dbReference type="ChEBI" id="CHEBI:29105"/>
    </ligand>
</feature>
<dbReference type="InterPro" id="IPR036390">
    <property type="entry name" value="WH_DNA-bd_sf"/>
</dbReference>
<name>A0A5D8QA69_9THEO</name>
<organism evidence="9 10">
    <name type="scientific">Calorimonas adulescens</name>
    <dbReference type="NCBI Taxonomy" id="2606906"/>
    <lineage>
        <taxon>Bacteria</taxon>
        <taxon>Bacillati</taxon>
        <taxon>Bacillota</taxon>
        <taxon>Clostridia</taxon>
        <taxon>Thermoanaerobacterales</taxon>
        <taxon>Thermoanaerobacteraceae</taxon>
        <taxon>Calorimonas</taxon>
    </lineage>
</organism>
<dbReference type="RefSeq" id="WP_149546009.1">
    <property type="nucleotide sequence ID" value="NZ_VTPS01000019.1"/>
</dbReference>
<proteinExistence type="inferred from homology"/>
<sequence>MDIEKSFREKGVRLTHQRRVLIDTLRDAHRAMTAQELYREARMAWPHINFSTIYRNIETLKSVGLICEMTDGIGNTLFAYRDEEEHHHHLVCKGCGKTISFDSCPLIELKQVLDETGFMPTGHRFEVYGYCKECRKDRV</sequence>
<comment type="similarity">
    <text evidence="1">Belongs to the Fur family.</text>
</comment>
<comment type="caution">
    <text evidence="9">The sequence shown here is derived from an EMBL/GenBank/DDBJ whole genome shotgun (WGS) entry which is preliminary data.</text>
</comment>
<dbReference type="SUPFAM" id="SSF46785">
    <property type="entry name" value="Winged helix' DNA-binding domain"/>
    <property type="match status" value="1"/>
</dbReference>
<dbReference type="InterPro" id="IPR002481">
    <property type="entry name" value="FUR"/>
</dbReference>
<gene>
    <name evidence="9" type="ORF">FWJ32_11040</name>
</gene>
<evidence type="ECO:0000256" key="7">
    <source>
        <dbReference type="PIRSR" id="PIRSR602481-1"/>
    </source>
</evidence>
<dbReference type="InterPro" id="IPR043135">
    <property type="entry name" value="Fur_C"/>
</dbReference>
<keyword evidence="10" id="KW-1185">Reference proteome</keyword>
<evidence type="ECO:0000256" key="5">
    <source>
        <dbReference type="ARBA" id="ARBA00023125"/>
    </source>
</evidence>
<feature type="binding site" evidence="8">
    <location>
        <position position="123"/>
    </location>
    <ligand>
        <name>Fe cation</name>
        <dbReference type="ChEBI" id="CHEBI:24875"/>
    </ligand>
</feature>
<reference evidence="9 10" key="1">
    <citation type="submission" date="2019-08" db="EMBL/GenBank/DDBJ databases">
        <title>Calorimonas adulescens gen. nov., sp. nov., an anaerobic thermophilic bacterium from Sakhalin hot spring.</title>
        <authorList>
            <person name="Khomyakova M.A."/>
            <person name="Merkel A.Y."/>
            <person name="Novikov A."/>
            <person name="Bonch-Osmolovskaya E.A."/>
            <person name="Slobodkin A.I."/>
        </authorList>
    </citation>
    <scope>NUCLEOTIDE SEQUENCE [LARGE SCALE GENOMIC DNA]</scope>
    <source>
        <strain evidence="9 10">A05MB</strain>
    </source>
</reference>
<accession>A0A5D8QA69</accession>
<dbReference type="GO" id="GO:1900376">
    <property type="term" value="P:regulation of secondary metabolite biosynthetic process"/>
    <property type="evidence" value="ECO:0007669"/>
    <property type="project" value="TreeGrafter"/>
</dbReference>
<keyword evidence="2" id="KW-0678">Repressor</keyword>
<dbReference type="Pfam" id="PF01475">
    <property type="entry name" value="FUR"/>
    <property type="match status" value="1"/>
</dbReference>